<dbReference type="Proteomes" id="UP000053660">
    <property type="component" value="Unassembled WGS sequence"/>
</dbReference>
<dbReference type="InterPro" id="IPR035940">
    <property type="entry name" value="CAP_sf"/>
</dbReference>
<dbReference type="SUPFAM" id="SSF55797">
    <property type="entry name" value="PR-1-like"/>
    <property type="match status" value="1"/>
</dbReference>
<name>A0A0B1TDM0_OESDE</name>
<organism evidence="1 2">
    <name type="scientific">Oesophagostomum dentatum</name>
    <name type="common">Nodular worm</name>
    <dbReference type="NCBI Taxonomy" id="61180"/>
    <lineage>
        <taxon>Eukaryota</taxon>
        <taxon>Metazoa</taxon>
        <taxon>Ecdysozoa</taxon>
        <taxon>Nematoda</taxon>
        <taxon>Chromadorea</taxon>
        <taxon>Rhabditida</taxon>
        <taxon>Rhabditina</taxon>
        <taxon>Rhabditomorpha</taxon>
        <taxon>Strongyloidea</taxon>
        <taxon>Strongylidae</taxon>
        <taxon>Oesophagostomum</taxon>
    </lineage>
</organism>
<dbReference type="AlphaFoldDB" id="A0A0B1TDM0"/>
<sequence>MFVVRYDDALAQKAGHNASPCMGSSGSRDYGENYYRLPQSGLTEHEILMRAVPSWWSSSRFIGMPTDITYRSSLGTQLSCFTQVELRCARTLHVNLIWLEVVPRYSVIEEP</sequence>
<accession>A0A0B1TDM0</accession>
<proteinExistence type="predicted"/>
<evidence type="ECO:0000313" key="1">
    <source>
        <dbReference type="EMBL" id="KHJ94186.1"/>
    </source>
</evidence>
<reference evidence="1 2" key="1">
    <citation type="submission" date="2014-03" db="EMBL/GenBank/DDBJ databases">
        <title>Draft genome of the hookworm Oesophagostomum dentatum.</title>
        <authorList>
            <person name="Mitreva M."/>
        </authorList>
    </citation>
    <scope>NUCLEOTIDE SEQUENCE [LARGE SCALE GENOMIC DNA]</scope>
    <source>
        <strain evidence="1 2">OD-Hann</strain>
    </source>
</reference>
<gene>
    <name evidence="1" type="ORF">OESDEN_05888</name>
</gene>
<evidence type="ECO:0000313" key="2">
    <source>
        <dbReference type="Proteomes" id="UP000053660"/>
    </source>
</evidence>
<dbReference type="EMBL" id="KN550427">
    <property type="protein sequence ID" value="KHJ94186.1"/>
    <property type="molecule type" value="Genomic_DNA"/>
</dbReference>
<keyword evidence="2" id="KW-1185">Reference proteome</keyword>
<protein>
    <submittedName>
        <fullName evidence="1">Uncharacterized protein</fullName>
    </submittedName>
</protein>
<dbReference type="Gene3D" id="3.40.33.10">
    <property type="entry name" value="CAP"/>
    <property type="match status" value="1"/>
</dbReference>